<comment type="caution">
    <text evidence="2">The sequence shown here is derived from an EMBL/GenBank/DDBJ whole genome shotgun (WGS) entry which is preliminary data.</text>
</comment>
<dbReference type="Pfam" id="PF12770">
    <property type="entry name" value="CHAT"/>
    <property type="match status" value="1"/>
</dbReference>
<dbReference type="InterPro" id="IPR024983">
    <property type="entry name" value="CHAT_dom"/>
</dbReference>
<reference evidence="2" key="2">
    <citation type="journal article" date="2022" name="Microbiol. Resour. Announc.">
        <title>Metagenome Sequencing to Explore Phylogenomics of Terrestrial Cyanobacteria.</title>
        <authorList>
            <person name="Ward R.D."/>
            <person name="Stajich J.E."/>
            <person name="Johansen J.R."/>
            <person name="Huntemann M."/>
            <person name="Clum A."/>
            <person name="Foster B."/>
            <person name="Foster B."/>
            <person name="Roux S."/>
            <person name="Palaniappan K."/>
            <person name="Varghese N."/>
            <person name="Mukherjee S."/>
            <person name="Reddy T.B.K."/>
            <person name="Daum C."/>
            <person name="Copeland A."/>
            <person name="Chen I.A."/>
            <person name="Ivanova N.N."/>
            <person name="Kyrpides N.C."/>
            <person name="Shapiro N."/>
            <person name="Eloe-Fadrosh E.A."/>
            <person name="Pietrasiak N."/>
        </authorList>
    </citation>
    <scope>NUCLEOTIDE SEQUENCE</scope>
    <source>
        <strain evidence="2">GSE-NOS-MK-12-04C</strain>
    </source>
</reference>
<name>A0A951UVW1_9CYAN</name>
<evidence type="ECO:0000313" key="3">
    <source>
        <dbReference type="Proteomes" id="UP000729701"/>
    </source>
</evidence>
<evidence type="ECO:0000313" key="2">
    <source>
        <dbReference type="EMBL" id="MBW4671096.1"/>
    </source>
</evidence>
<gene>
    <name evidence="2" type="ORF">KME60_27650</name>
</gene>
<accession>A0A951UVW1</accession>
<dbReference type="SMART" id="SM00255">
    <property type="entry name" value="TIR"/>
    <property type="match status" value="1"/>
</dbReference>
<proteinExistence type="predicted"/>
<feature type="domain" description="TIR" evidence="1">
    <location>
        <begin position="216"/>
        <end position="358"/>
    </location>
</feature>
<dbReference type="GO" id="GO:0007165">
    <property type="term" value="P:signal transduction"/>
    <property type="evidence" value="ECO:0007669"/>
    <property type="project" value="InterPro"/>
</dbReference>
<dbReference type="Pfam" id="PF13676">
    <property type="entry name" value="TIR_2"/>
    <property type="match status" value="1"/>
</dbReference>
<dbReference type="Gene3D" id="3.40.50.10140">
    <property type="entry name" value="Toll/interleukin-1 receptor homology (TIR) domain"/>
    <property type="match status" value="1"/>
</dbReference>
<dbReference type="Proteomes" id="UP000729701">
    <property type="component" value="Unassembled WGS sequence"/>
</dbReference>
<dbReference type="InterPro" id="IPR035897">
    <property type="entry name" value="Toll_tir_struct_dom_sf"/>
</dbReference>
<reference evidence="2" key="1">
    <citation type="submission" date="2021-05" db="EMBL/GenBank/DDBJ databases">
        <authorList>
            <person name="Pietrasiak N."/>
            <person name="Ward R."/>
            <person name="Stajich J.E."/>
            <person name="Kurbessoian T."/>
        </authorList>
    </citation>
    <scope>NUCLEOTIDE SEQUENCE</scope>
    <source>
        <strain evidence="2">GSE-NOS-MK-12-04C</strain>
    </source>
</reference>
<dbReference type="AlphaFoldDB" id="A0A951UVW1"/>
<dbReference type="EMBL" id="JAHHGZ010000039">
    <property type="protein sequence ID" value="MBW4671096.1"/>
    <property type="molecule type" value="Genomic_DNA"/>
</dbReference>
<protein>
    <submittedName>
        <fullName evidence="2">TIR domain-containing protein</fullName>
    </submittedName>
</protein>
<evidence type="ECO:0000259" key="1">
    <source>
        <dbReference type="PROSITE" id="PS50104"/>
    </source>
</evidence>
<dbReference type="InterPro" id="IPR000157">
    <property type="entry name" value="TIR_dom"/>
</dbReference>
<dbReference type="PROSITE" id="PS50104">
    <property type="entry name" value="TIR"/>
    <property type="match status" value="1"/>
</dbReference>
<sequence length="365" mass="40990">MDSNTSNPLKKNVLILAANPKDTSRLRLDQELRDIEEGLQRSQKRDQFSLKQQWAARPRDIQRALLDIKPQIIHFSGHGAAEEGLVFEDETGLSKLVSGVALAGLFKLFADQIECVVLNGCYSEVQAKAIAQHIKYVIGMSKAISDRAAIEFAVGFYDALGAGESIEFAYNLGCVAIRMAGIEEHLTPELLKKLEAVGIPDQPFVQPEPMSKPENEAIEVFFSYAREDKDLRDELAKHLKLLERQKVIKGWSDNDITAGSEWKSEIEKQLNSAQIILLLVSSDFLASDFCWSVELERAMQRHEAREARVIPIILREVDWHEAPFGKLQALPKNAEPVTNWSNRDQVFADIARGISRVVKELSQKA</sequence>
<organism evidence="2 3">
    <name type="scientific">Cyanomargarita calcarea GSE-NOS-MK-12-04C</name>
    <dbReference type="NCBI Taxonomy" id="2839659"/>
    <lineage>
        <taxon>Bacteria</taxon>
        <taxon>Bacillati</taxon>
        <taxon>Cyanobacteriota</taxon>
        <taxon>Cyanophyceae</taxon>
        <taxon>Nostocales</taxon>
        <taxon>Cyanomargaritaceae</taxon>
        <taxon>Cyanomargarita</taxon>
    </lineage>
</organism>
<dbReference type="SUPFAM" id="SSF52200">
    <property type="entry name" value="Toll/Interleukin receptor TIR domain"/>
    <property type="match status" value="1"/>
</dbReference>